<sequence>MVLSLQEAQLPSALIAVPRCVVEARHLALSAPELWEQASALAWNLGRPPVNLTLVARPRPLARWPVLTGVPAMPTCAA</sequence>
<dbReference type="EMBL" id="CP000355">
    <property type="protein sequence ID" value="ADC45368.1"/>
    <property type="molecule type" value="Genomic_DNA"/>
</dbReference>
<dbReference type="Proteomes" id="UP000002429">
    <property type="component" value="Plasmid pMOL28"/>
</dbReference>
<geneLocation type="plasmid" evidence="1 2">
    <name>pMOL28</name>
</geneLocation>
<dbReference type="KEGG" id="rme:Rmet_6400"/>
<gene>
    <name evidence="1" type="ordered locus">Rmet_6400</name>
</gene>
<protein>
    <submittedName>
        <fullName evidence="1">Uncharacterized protein</fullName>
    </submittedName>
</protein>
<keyword evidence="1" id="KW-0614">Plasmid</keyword>
<reference evidence="2" key="1">
    <citation type="journal article" date="2010" name="PLoS ONE">
        <title>The complete genome sequence of Cupriavidus metallidurans strain CH34, a master survivalist in harsh and anthropogenic environments.</title>
        <authorList>
            <person name="Janssen P.J."/>
            <person name="Van Houdt R."/>
            <person name="Moors H."/>
            <person name="Monsieurs P."/>
            <person name="Morin N."/>
            <person name="Michaux A."/>
            <person name="Benotmane M.A."/>
            <person name="Leys N."/>
            <person name="Vallaeys T."/>
            <person name="Lapidus A."/>
            <person name="Monchy S."/>
            <person name="Medigue C."/>
            <person name="Taghavi S."/>
            <person name="McCorkle S."/>
            <person name="Dunn J."/>
            <person name="van der Lelie D."/>
            <person name="Mergeay M."/>
        </authorList>
    </citation>
    <scope>NUCLEOTIDE SEQUENCE [LARGE SCALE GENOMIC DNA]</scope>
    <source>
        <strain evidence="2">ATCC 43123 / DSM 2839 / NBRC 102507 / CH34</strain>
    </source>
</reference>
<evidence type="ECO:0000313" key="2">
    <source>
        <dbReference type="Proteomes" id="UP000002429"/>
    </source>
</evidence>
<evidence type="ECO:0000313" key="1">
    <source>
        <dbReference type="EMBL" id="ADC45368.1"/>
    </source>
</evidence>
<accession>D3DYJ8</accession>
<dbReference type="HOGENOM" id="CLU_2619479_0_0_4"/>
<keyword evidence="2" id="KW-1185">Reference proteome</keyword>
<organism evidence="1 2">
    <name type="scientific">Cupriavidus metallidurans (strain ATCC 43123 / DSM 2839 / NBRC 102507 / CH34)</name>
    <name type="common">Ralstonia metallidurans</name>
    <dbReference type="NCBI Taxonomy" id="266264"/>
    <lineage>
        <taxon>Bacteria</taxon>
        <taxon>Pseudomonadati</taxon>
        <taxon>Pseudomonadota</taxon>
        <taxon>Betaproteobacteria</taxon>
        <taxon>Burkholderiales</taxon>
        <taxon>Burkholderiaceae</taxon>
        <taxon>Cupriavidus</taxon>
    </lineage>
</organism>
<proteinExistence type="predicted"/>
<dbReference type="AlphaFoldDB" id="D3DYJ8"/>
<name>D3DYJ8_CUPMC</name>